<dbReference type="GO" id="GO:0046872">
    <property type="term" value="F:metal ion binding"/>
    <property type="evidence" value="ECO:0007669"/>
    <property type="project" value="UniProtKB-KW"/>
</dbReference>
<evidence type="ECO:0000256" key="5">
    <source>
        <dbReference type="PIRSR" id="PIRSR604294-1"/>
    </source>
</evidence>
<keyword evidence="4 5" id="KW-0408">Iron</keyword>
<dbReference type="GO" id="GO:0010436">
    <property type="term" value="F:carotenoid dioxygenase activity"/>
    <property type="evidence" value="ECO:0007669"/>
    <property type="project" value="TreeGrafter"/>
</dbReference>
<dbReference type="PANTHER" id="PTHR10543">
    <property type="entry name" value="BETA-CAROTENE DIOXYGENASE"/>
    <property type="match status" value="1"/>
</dbReference>
<comment type="cofactor">
    <cofactor evidence="5">
        <name>Fe(2+)</name>
        <dbReference type="ChEBI" id="CHEBI:29033"/>
    </cofactor>
    <text evidence="5">Binds 1 Fe(2+) ion per subunit.</text>
</comment>
<feature type="binding site" evidence="5">
    <location>
        <position position="188"/>
    </location>
    <ligand>
        <name>Fe cation</name>
        <dbReference type="ChEBI" id="CHEBI:24875"/>
        <note>catalytic</note>
    </ligand>
</feature>
<organism evidence="7 8">
    <name type="scientific">Diaporthe ampelina</name>
    <dbReference type="NCBI Taxonomy" id="1214573"/>
    <lineage>
        <taxon>Eukaryota</taxon>
        <taxon>Fungi</taxon>
        <taxon>Dikarya</taxon>
        <taxon>Ascomycota</taxon>
        <taxon>Pezizomycotina</taxon>
        <taxon>Sordariomycetes</taxon>
        <taxon>Sordariomycetidae</taxon>
        <taxon>Diaporthales</taxon>
        <taxon>Diaporthaceae</taxon>
        <taxon>Diaporthe</taxon>
    </lineage>
</organism>
<protein>
    <submittedName>
        <fullName evidence="7">Putative lignostilbene-dioxygenase isozyme iii</fullName>
    </submittedName>
</protein>
<dbReference type="STRING" id="1214573.A0A0G2HUV9"/>
<keyword evidence="2 5" id="KW-0479">Metal-binding</keyword>
<reference evidence="7 8" key="2">
    <citation type="submission" date="2015-05" db="EMBL/GenBank/DDBJ databases">
        <authorList>
            <person name="Morales-Cruz A."/>
            <person name="Amrine K.C."/>
            <person name="Cantu D."/>
        </authorList>
    </citation>
    <scope>NUCLEOTIDE SEQUENCE [LARGE SCALE GENOMIC DNA]</scope>
    <source>
        <strain evidence="7">DA912</strain>
    </source>
</reference>
<feature type="binding site" evidence="5">
    <location>
        <position position="242"/>
    </location>
    <ligand>
        <name>Fe cation</name>
        <dbReference type="ChEBI" id="CHEBI:24875"/>
        <note>catalytic</note>
    </ligand>
</feature>
<dbReference type="InterPro" id="IPR011047">
    <property type="entry name" value="Quinoprotein_ADH-like_sf"/>
</dbReference>
<evidence type="ECO:0000256" key="4">
    <source>
        <dbReference type="ARBA" id="ARBA00023004"/>
    </source>
</evidence>
<keyword evidence="8" id="KW-1185">Reference proteome</keyword>
<name>A0A0G2HUV9_9PEZI</name>
<comment type="similarity">
    <text evidence="1">Belongs to the carotenoid oxygenase family.</text>
</comment>
<dbReference type="InterPro" id="IPR004294">
    <property type="entry name" value="Carotenoid_Oase"/>
</dbReference>
<accession>A0A0G2HUV9</accession>
<dbReference type="GO" id="GO:0016121">
    <property type="term" value="P:carotene catabolic process"/>
    <property type="evidence" value="ECO:0007669"/>
    <property type="project" value="TreeGrafter"/>
</dbReference>
<feature type="binding site" evidence="5">
    <location>
        <position position="510"/>
    </location>
    <ligand>
        <name>Fe cation</name>
        <dbReference type="ChEBI" id="CHEBI:24875"/>
        <note>catalytic</note>
    </ligand>
</feature>
<dbReference type="EMBL" id="LCUC01000056">
    <property type="protein sequence ID" value="KKY38563.1"/>
    <property type="molecule type" value="Genomic_DNA"/>
</dbReference>
<comment type="caution">
    <text evidence="7">The sequence shown here is derived from an EMBL/GenBank/DDBJ whole genome shotgun (WGS) entry which is preliminary data.</text>
</comment>
<dbReference type="SUPFAM" id="SSF50998">
    <property type="entry name" value="Quinoprotein alcohol dehydrogenase-like"/>
    <property type="match status" value="1"/>
</dbReference>
<dbReference type="PANTHER" id="PTHR10543:SF89">
    <property type="entry name" value="CAROTENOID 9,10(9',10')-CLEAVAGE DIOXYGENASE 1"/>
    <property type="match status" value="1"/>
</dbReference>
<evidence type="ECO:0000256" key="2">
    <source>
        <dbReference type="ARBA" id="ARBA00022723"/>
    </source>
</evidence>
<dbReference type="AlphaFoldDB" id="A0A0G2HUV9"/>
<evidence type="ECO:0000256" key="1">
    <source>
        <dbReference type="ARBA" id="ARBA00006787"/>
    </source>
</evidence>
<gene>
    <name evidence="7" type="ORF">UCDDA912_g01400</name>
</gene>
<feature type="region of interest" description="Disordered" evidence="6">
    <location>
        <begin position="526"/>
        <end position="545"/>
    </location>
</feature>
<dbReference type="Pfam" id="PF03055">
    <property type="entry name" value="RPE65"/>
    <property type="match status" value="1"/>
</dbReference>
<dbReference type="OrthoDB" id="1069523at2759"/>
<keyword evidence="3" id="KW-0560">Oxidoreductase</keyword>
<evidence type="ECO:0000256" key="3">
    <source>
        <dbReference type="ARBA" id="ARBA00023002"/>
    </source>
</evidence>
<evidence type="ECO:0000313" key="7">
    <source>
        <dbReference type="EMBL" id="KKY38563.1"/>
    </source>
</evidence>
<evidence type="ECO:0000313" key="8">
    <source>
        <dbReference type="Proteomes" id="UP000034680"/>
    </source>
</evidence>
<sequence>MAGHAFENCTPAYVEGIKAGDRTEFPGTPAFTNGVAPCRFQGDIEELEVFGNMPKSIRGTYYSMGVDKRFPPIHEDDILFNGDGIVGAYYIVDGHVDWKRRYVQNDRYKAESKARRSLFGRYRNPYTDDASVKGLIRTTSNTNIVFWRGVILACKEDGPPYALDPETLETIGRYDFDGQVVSPTFTAHPKIDPETGNMLCFGYEAGGNGNDCSREIVFYEIGADGKKLTEAWFEAPFCGYIHDFGFTKNHIILPMTPLKADLQRLQKSKVHWAWDPNEDHFFGVAPRRSPKREDMVWLRSDNCFQGHVAGAYESGGGDLVFDLSMADGNVFFWFPEPGKPPVPPGPGSALKSPMTRYTFPVAKDGRLVSPEKRITPALSCQTSVEFSRIDDRFQGREYTQFWALGMDGARPYDMARCGPPAGGLFNLLVHYNWSTGAEEVWWPGPTTTLQEPCFVPRDVDGSPEGEGHIVVVLNRLDRGINELAVLDAQKVGDGPVALVRLPLRPRLAFHGNFVDHRDIERFEMEKEELKAKGPPAPLPWQQKGL</sequence>
<keyword evidence="7" id="KW-0223">Dioxygenase</keyword>
<proteinExistence type="inferred from homology"/>
<evidence type="ECO:0000256" key="6">
    <source>
        <dbReference type="SAM" id="MobiDB-lite"/>
    </source>
</evidence>
<reference evidence="7 8" key="1">
    <citation type="submission" date="2015-05" db="EMBL/GenBank/DDBJ databases">
        <title>Distinctive expansion of gene families associated with plant cell wall degradation and secondary metabolism in the genomes of grapevine trunk pathogens.</title>
        <authorList>
            <person name="Lawrence D.P."/>
            <person name="Travadon R."/>
            <person name="Rolshausen P.E."/>
            <person name="Baumgartner K."/>
        </authorList>
    </citation>
    <scope>NUCLEOTIDE SEQUENCE [LARGE SCALE GENOMIC DNA]</scope>
    <source>
        <strain evidence="7">DA912</strain>
    </source>
</reference>
<dbReference type="Proteomes" id="UP000034680">
    <property type="component" value="Unassembled WGS sequence"/>
</dbReference>
<feature type="binding site" evidence="5">
    <location>
        <position position="307"/>
    </location>
    <ligand>
        <name>Fe cation</name>
        <dbReference type="ChEBI" id="CHEBI:24875"/>
        <note>catalytic</note>
    </ligand>
</feature>